<name>A0A9X3S5W6_9ACTN</name>
<evidence type="ECO:0000313" key="2">
    <source>
        <dbReference type="Proteomes" id="UP001147653"/>
    </source>
</evidence>
<comment type="caution">
    <text evidence="1">The sequence shown here is derived from an EMBL/GenBank/DDBJ whole genome shotgun (WGS) entry which is preliminary data.</text>
</comment>
<protein>
    <submittedName>
        <fullName evidence="1">Uncharacterized protein</fullName>
    </submittedName>
</protein>
<sequence length="148" mass="16240">MDRQEAATLLDDLRRACAAEYEDPDDARATALMDSTQELVDRLAPGGWDIERLARPTTALVDHLVPLRMGEGVDDAAERTLLDELTRLREEVGGAADVDPFLVAMLADLIQEAWGQTSNPRWYAGEQREQTIRSFAAVSEAAVAVVSD</sequence>
<dbReference type="AlphaFoldDB" id="A0A9X3S5W6"/>
<keyword evidence="2" id="KW-1185">Reference proteome</keyword>
<dbReference type="Proteomes" id="UP001147653">
    <property type="component" value="Unassembled WGS sequence"/>
</dbReference>
<evidence type="ECO:0000313" key="1">
    <source>
        <dbReference type="EMBL" id="MDA0179359.1"/>
    </source>
</evidence>
<gene>
    <name evidence="1" type="ORF">OJ997_03540</name>
</gene>
<accession>A0A9X3S5W6</accession>
<proteinExistence type="predicted"/>
<organism evidence="1 2">
    <name type="scientific">Solirubrobacter phytolaccae</name>
    <dbReference type="NCBI Taxonomy" id="1404360"/>
    <lineage>
        <taxon>Bacteria</taxon>
        <taxon>Bacillati</taxon>
        <taxon>Actinomycetota</taxon>
        <taxon>Thermoleophilia</taxon>
        <taxon>Solirubrobacterales</taxon>
        <taxon>Solirubrobacteraceae</taxon>
        <taxon>Solirubrobacter</taxon>
    </lineage>
</organism>
<dbReference type="EMBL" id="JAPDDP010000004">
    <property type="protein sequence ID" value="MDA0179359.1"/>
    <property type="molecule type" value="Genomic_DNA"/>
</dbReference>
<dbReference type="RefSeq" id="WP_270023631.1">
    <property type="nucleotide sequence ID" value="NZ_JAPDDP010000004.1"/>
</dbReference>
<reference evidence="1" key="1">
    <citation type="submission" date="2022-10" db="EMBL/GenBank/DDBJ databases">
        <title>The WGS of Solirubrobacter phytolaccae KCTC 29190.</title>
        <authorList>
            <person name="Jiang Z."/>
        </authorList>
    </citation>
    <scope>NUCLEOTIDE SEQUENCE</scope>
    <source>
        <strain evidence="1">KCTC 29190</strain>
    </source>
</reference>